<keyword evidence="1" id="KW-0472">Membrane</keyword>
<dbReference type="EMBL" id="CAJZAG010000002">
    <property type="protein sequence ID" value="CAG9167027.1"/>
    <property type="molecule type" value="Genomic_DNA"/>
</dbReference>
<name>A0ABM8WIJ4_9BURK</name>
<keyword evidence="3" id="KW-1185">Reference proteome</keyword>
<dbReference type="Proteomes" id="UP000706525">
    <property type="component" value="Unassembled WGS sequence"/>
</dbReference>
<sequence length="141" mass="14811">MKIKTPSVLTNDRYALAQVALYIFALVLGVTSGFQAVGAFSASGVKIPEGGNRILLFAVPAVQNAFWTIGLMYLSSKLSSDNTGVAWRICVGVMILQIIVGLLVLIARVDLISIVTLALAAFGLGSLWVGREVGGEVGEIS</sequence>
<keyword evidence="1" id="KW-0812">Transmembrane</keyword>
<protein>
    <submittedName>
        <fullName evidence="2">Uncharacterized protein</fullName>
    </submittedName>
</protein>
<evidence type="ECO:0000313" key="2">
    <source>
        <dbReference type="EMBL" id="CAG9167027.1"/>
    </source>
</evidence>
<proteinExistence type="predicted"/>
<accession>A0ABM8WIJ4</accession>
<reference evidence="2 3" key="1">
    <citation type="submission" date="2021-08" db="EMBL/GenBank/DDBJ databases">
        <authorList>
            <person name="Peeters C."/>
        </authorList>
    </citation>
    <scope>NUCLEOTIDE SEQUENCE [LARGE SCALE GENOMIC DNA]</scope>
    <source>
        <strain evidence="2 3">LMG 32289</strain>
    </source>
</reference>
<feature type="transmembrane region" description="Helical" evidence="1">
    <location>
        <begin position="111"/>
        <end position="129"/>
    </location>
</feature>
<evidence type="ECO:0000256" key="1">
    <source>
        <dbReference type="SAM" id="Phobius"/>
    </source>
</evidence>
<comment type="caution">
    <text evidence="2">The sequence shown here is derived from an EMBL/GenBank/DDBJ whole genome shotgun (WGS) entry which is preliminary data.</text>
</comment>
<feature type="transmembrane region" description="Helical" evidence="1">
    <location>
        <begin position="54"/>
        <end position="74"/>
    </location>
</feature>
<keyword evidence="1" id="KW-1133">Transmembrane helix</keyword>
<dbReference type="RefSeq" id="WP_223983378.1">
    <property type="nucleotide sequence ID" value="NZ_CAJZAG010000002.1"/>
</dbReference>
<gene>
    <name evidence="2" type="ORF">LMG32289_01267</name>
</gene>
<feature type="transmembrane region" description="Helical" evidence="1">
    <location>
        <begin position="86"/>
        <end position="106"/>
    </location>
</feature>
<feature type="transmembrane region" description="Helical" evidence="1">
    <location>
        <begin position="20"/>
        <end position="42"/>
    </location>
</feature>
<organism evidence="2 3">
    <name type="scientific">Cupriavidus pampae</name>
    <dbReference type="NCBI Taxonomy" id="659251"/>
    <lineage>
        <taxon>Bacteria</taxon>
        <taxon>Pseudomonadati</taxon>
        <taxon>Pseudomonadota</taxon>
        <taxon>Betaproteobacteria</taxon>
        <taxon>Burkholderiales</taxon>
        <taxon>Burkholderiaceae</taxon>
        <taxon>Cupriavidus</taxon>
    </lineage>
</organism>
<evidence type="ECO:0000313" key="3">
    <source>
        <dbReference type="Proteomes" id="UP000706525"/>
    </source>
</evidence>